<dbReference type="InterPro" id="IPR009636">
    <property type="entry name" value="SCAF"/>
</dbReference>
<dbReference type="RefSeq" id="WP_110913195.1">
    <property type="nucleotide sequence ID" value="NZ_NKUF01000010.1"/>
</dbReference>
<feature type="coiled-coil region" evidence="1">
    <location>
        <begin position="63"/>
        <end position="94"/>
    </location>
</feature>
<feature type="compositionally biased region" description="Low complexity" evidence="2">
    <location>
        <begin position="161"/>
        <end position="171"/>
    </location>
</feature>
<organism evidence="3 4">
    <name type="scientific">Gluconacetobacter entanii</name>
    <dbReference type="NCBI Taxonomy" id="108528"/>
    <lineage>
        <taxon>Bacteria</taxon>
        <taxon>Pseudomonadati</taxon>
        <taxon>Pseudomonadota</taxon>
        <taxon>Alphaproteobacteria</taxon>
        <taxon>Acetobacterales</taxon>
        <taxon>Acetobacteraceae</taxon>
        <taxon>Gluconacetobacter</taxon>
    </lineage>
</organism>
<evidence type="ECO:0000313" key="4">
    <source>
        <dbReference type="Proteomes" id="UP000248301"/>
    </source>
</evidence>
<proteinExistence type="predicted"/>
<accession>A0A318PYI8</accession>
<protein>
    <submittedName>
        <fullName evidence="3">Uncharacterized protein</fullName>
    </submittedName>
</protein>
<dbReference type="EMBL" id="NKUF01000010">
    <property type="protein sequence ID" value="PYD63552.1"/>
    <property type="molecule type" value="Genomic_DNA"/>
</dbReference>
<feature type="region of interest" description="Disordered" evidence="2">
    <location>
        <begin position="152"/>
        <end position="182"/>
    </location>
</feature>
<name>A0A318PYI8_9PROT</name>
<reference evidence="3 4" key="1">
    <citation type="submission" date="2017-07" db="EMBL/GenBank/DDBJ databases">
        <title>A draft genome sequence of Gluconacetobacter entanii LTH 4560.</title>
        <authorList>
            <person name="Skraban J."/>
            <person name="Cleenwerck I."/>
            <person name="Vandamme P."/>
            <person name="Trcek J."/>
        </authorList>
    </citation>
    <scope>NUCLEOTIDE SEQUENCE [LARGE SCALE GENOMIC DNA]</scope>
    <source>
        <strain evidence="3 4">LTH 4560</strain>
    </source>
</reference>
<evidence type="ECO:0000256" key="1">
    <source>
        <dbReference type="SAM" id="Coils"/>
    </source>
</evidence>
<dbReference type="OrthoDB" id="7273958at2"/>
<keyword evidence="1" id="KW-0175">Coiled coil</keyword>
<feature type="region of interest" description="Disordered" evidence="2">
    <location>
        <begin position="34"/>
        <end position="63"/>
    </location>
</feature>
<comment type="caution">
    <text evidence="3">The sequence shown here is derived from an EMBL/GenBank/DDBJ whole genome shotgun (WGS) entry which is preliminary data.</text>
</comment>
<sequence>MTEPTNTPIDPNMVRELEKARADLVTLRGELKSARAERDTIRGERDEAIKSRDGLKAQFDRQKADGEKALADANAAVEQAKADAEAATKGAQEQASKAVIRAEAKAAAVRLGAVNPEDVVKLIDLGTVKMGEDGQIEGLDAVMASAKESRGYLFAEPPKPGTETGTTRTTPAPKPGDPAQFDATKADAKDVAANARALGLRWPATV</sequence>
<gene>
    <name evidence="3" type="ORF">CFR72_06505</name>
</gene>
<dbReference type="Proteomes" id="UP000248301">
    <property type="component" value="Unassembled WGS sequence"/>
</dbReference>
<evidence type="ECO:0000256" key="2">
    <source>
        <dbReference type="SAM" id="MobiDB-lite"/>
    </source>
</evidence>
<dbReference type="AlphaFoldDB" id="A0A318PYI8"/>
<dbReference type="Pfam" id="PF06810">
    <property type="entry name" value="Phage_scaffold"/>
    <property type="match status" value="1"/>
</dbReference>
<evidence type="ECO:0000313" key="3">
    <source>
        <dbReference type="EMBL" id="PYD63552.1"/>
    </source>
</evidence>